<feature type="compositionally biased region" description="Polar residues" evidence="3">
    <location>
        <begin position="331"/>
        <end position="349"/>
    </location>
</feature>
<comment type="function">
    <text evidence="2">Repressor of jasmonate responses.</text>
</comment>
<reference evidence="5 6" key="1">
    <citation type="journal article" date="2023" name="Life. Sci Alliance">
        <title>Evolutionary insights into 3D genome organization and epigenetic landscape of Vigna mungo.</title>
        <authorList>
            <person name="Junaid A."/>
            <person name="Singh B."/>
            <person name="Bhatia S."/>
        </authorList>
    </citation>
    <scope>NUCLEOTIDE SEQUENCE [LARGE SCALE GENOMIC DNA]</scope>
    <source>
        <strain evidence="5">Urdbean</strain>
    </source>
</reference>
<dbReference type="GO" id="GO:2000022">
    <property type="term" value="P:regulation of jasmonic acid mediated signaling pathway"/>
    <property type="evidence" value="ECO:0007669"/>
    <property type="project" value="UniProtKB-UniRule"/>
</dbReference>
<dbReference type="EMBL" id="CP144696">
    <property type="protein sequence ID" value="WVZ09628.1"/>
    <property type="molecule type" value="Genomic_DNA"/>
</dbReference>
<protein>
    <recommendedName>
        <fullName evidence="2">Protein TIFY</fullName>
    </recommendedName>
    <alternativeName>
        <fullName evidence="2">Jasmonate ZIM domain-containing protein</fullName>
    </alternativeName>
</protein>
<evidence type="ECO:0000256" key="1">
    <source>
        <dbReference type="ARBA" id="ARBA00008614"/>
    </source>
</evidence>
<keyword evidence="2" id="KW-1184">Jasmonic acid signaling pathway</keyword>
<dbReference type="Pfam" id="PF06200">
    <property type="entry name" value="tify"/>
    <property type="match status" value="1"/>
</dbReference>
<dbReference type="GO" id="GO:0009611">
    <property type="term" value="P:response to wounding"/>
    <property type="evidence" value="ECO:0007669"/>
    <property type="project" value="UniProtKB-UniRule"/>
</dbReference>
<comment type="similarity">
    <text evidence="1 2">Belongs to the TIFY/JAZ family.</text>
</comment>
<evidence type="ECO:0000259" key="4">
    <source>
        <dbReference type="PROSITE" id="PS51320"/>
    </source>
</evidence>
<feature type="compositionally biased region" description="Low complexity" evidence="3">
    <location>
        <begin position="244"/>
        <end position="260"/>
    </location>
</feature>
<evidence type="ECO:0000256" key="3">
    <source>
        <dbReference type="SAM" id="MobiDB-lite"/>
    </source>
</evidence>
<dbReference type="InterPro" id="IPR018467">
    <property type="entry name" value="CCT_CS"/>
</dbReference>
<proteinExistence type="inferred from homology"/>
<dbReference type="PANTHER" id="PTHR33077">
    <property type="entry name" value="PROTEIN TIFY 4A-RELATED-RELATED"/>
    <property type="match status" value="1"/>
</dbReference>
<evidence type="ECO:0000313" key="5">
    <source>
        <dbReference type="EMBL" id="WVZ09628.1"/>
    </source>
</evidence>
<dbReference type="InterPro" id="IPR040390">
    <property type="entry name" value="TIFY/JAZ"/>
</dbReference>
<feature type="region of interest" description="Disordered" evidence="3">
    <location>
        <begin position="330"/>
        <end position="349"/>
    </location>
</feature>
<dbReference type="GO" id="GO:0031347">
    <property type="term" value="P:regulation of defense response"/>
    <property type="evidence" value="ECO:0007669"/>
    <property type="project" value="UniProtKB-UniRule"/>
</dbReference>
<dbReference type="PANTHER" id="PTHR33077:SF90">
    <property type="entry name" value="PROTEIN TIFY 7"/>
    <property type="match status" value="1"/>
</dbReference>
<accession>A0AAQ3NIV7</accession>
<organism evidence="5 6">
    <name type="scientific">Vigna mungo</name>
    <name type="common">Black gram</name>
    <name type="synonym">Phaseolus mungo</name>
    <dbReference type="NCBI Taxonomy" id="3915"/>
    <lineage>
        <taxon>Eukaryota</taxon>
        <taxon>Viridiplantae</taxon>
        <taxon>Streptophyta</taxon>
        <taxon>Embryophyta</taxon>
        <taxon>Tracheophyta</taxon>
        <taxon>Spermatophyta</taxon>
        <taxon>Magnoliopsida</taxon>
        <taxon>eudicotyledons</taxon>
        <taxon>Gunneridae</taxon>
        <taxon>Pentapetalae</taxon>
        <taxon>rosids</taxon>
        <taxon>fabids</taxon>
        <taxon>Fabales</taxon>
        <taxon>Fabaceae</taxon>
        <taxon>Papilionoideae</taxon>
        <taxon>50 kb inversion clade</taxon>
        <taxon>NPAAA clade</taxon>
        <taxon>indigoferoid/millettioid clade</taxon>
        <taxon>Phaseoleae</taxon>
        <taxon>Vigna</taxon>
    </lineage>
</organism>
<feature type="domain" description="Tify" evidence="4">
    <location>
        <begin position="179"/>
        <end position="214"/>
    </location>
</feature>
<comment type="subcellular location">
    <subcellularLocation>
        <location evidence="2">Nucleus</location>
    </subcellularLocation>
</comment>
<gene>
    <name evidence="5" type="ORF">V8G54_014158</name>
</gene>
<keyword evidence="6" id="KW-1185">Reference proteome</keyword>
<name>A0AAQ3NIV7_VIGMU</name>
<dbReference type="PROSITE" id="PS51320">
    <property type="entry name" value="TIFY"/>
    <property type="match status" value="1"/>
</dbReference>
<evidence type="ECO:0000256" key="2">
    <source>
        <dbReference type="RuleBase" id="RU369065"/>
    </source>
</evidence>
<sequence>MERDFMGLNSKEPFVGMKEEMNNDSGCKISGMFMFHKRRYGKMAFHEQRIYPSSFDAFEYSSDLNLALRSFALPHKSVNHDEQGGGIHFSLTPYPTLHDVNYMNRPHNVKMFPVPKQAIPVSMGPLTLNNPFATLGQNMNASSMKQPLLGGIPVTAPHSVLPVVGVGAVAGMTESCVKPSVSVPKLTIFYAGTVNVFDDITPEKAQAIMLMAKNGLSVASKVSVPNVSSKPRHSKLIPLSSNLSGSSHTGTKSGSVSSSGDEFLAAKTSGGTPTSVNKAETPKVVNTNTMLSSAVPQARKASLARFLEKRKERVLSAAPYNLDKKYENMSEKSATVSNISASEGVTKQG</sequence>
<feature type="compositionally biased region" description="Polar residues" evidence="3">
    <location>
        <begin position="269"/>
        <end position="281"/>
    </location>
</feature>
<dbReference type="InterPro" id="IPR010399">
    <property type="entry name" value="Tify_dom"/>
</dbReference>
<dbReference type="Pfam" id="PF09425">
    <property type="entry name" value="Jas_motif"/>
    <property type="match status" value="1"/>
</dbReference>
<feature type="region of interest" description="Disordered" evidence="3">
    <location>
        <begin position="226"/>
        <end position="281"/>
    </location>
</feature>
<dbReference type="Proteomes" id="UP001374535">
    <property type="component" value="Chromosome 5"/>
</dbReference>
<dbReference type="AlphaFoldDB" id="A0AAQ3NIV7"/>
<comment type="domain">
    <text evidence="2">The jas domain is required for interaction with COI1.</text>
</comment>
<evidence type="ECO:0000313" key="6">
    <source>
        <dbReference type="Proteomes" id="UP001374535"/>
    </source>
</evidence>
<dbReference type="GO" id="GO:0005634">
    <property type="term" value="C:nucleus"/>
    <property type="evidence" value="ECO:0007669"/>
    <property type="project" value="UniProtKB-SubCell"/>
</dbReference>
<keyword evidence="2" id="KW-0539">Nucleus</keyword>
<dbReference type="SMART" id="SM00979">
    <property type="entry name" value="TIFY"/>
    <property type="match status" value="1"/>
</dbReference>